<keyword evidence="1" id="KW-0732">Signal</keyword>
<organism evidence="2 3">
    <name type="scientific">Parazoarcus communis SWub3 = DSM 12120</name>
    <dbReference type="NCBI Taxonomy" id="1121029"/>
    <lineage>
        <taxon>Bacteria</taxon>
        <taxon>Pseudomonadati</taxon>
        <taxon>Pseudomonadota</taxon>
        <taxon>Betaproteobacteria</taxon>
        <taxon>Rhodocyclales</taxon>
        <taxon>Zoogloeaceae</taxon>
        <taxon>Parazoarcus</taxon>
    </lineage>
</organism>
<dbReference type="PANTHER" id="PTHR32305:SF15">
    <property type="entry name" value="PROTEIN RHSA-RELATED"/>
    <property type="match status" value="1"/>
</dbReference>
<keyword evidence="3" id="KW-1185">Reference proteome</keyword>
<dbReference type="InterPro" id="IPR031325">
    <property type="entry name" value="RHS_repeat"/>
</dbReference>
<dbReference type="InterPro" id="IPR006530">
    <property type="entry name" value="YD"/>
</dbReference>
<reference evidence="2 3" key="1">
    <citation type="submission" date="2018-06" db="EMBL/GenBank/DDBJ databases">
        <title>Azoarcus communis strain SWub3 genome.</title>
        <authorList>
            <person name="Zorraquino Salvo V."/>
            <person name="Toubiana D."/>
            <person name="Blumwald E."/>
        </authorList>
    </citation>
    <scope>NUCLEOTIDE SEQUENCE [LARGE SCALE GENOMIC DNA]</scope>
    <source>
        <strain evidence="2 3">SWub3</strain>
    </source>
</reference>
<dbReference type="RefSeq" id="WP_165843426.1">
    <property type="nucleotide sequence ID" value="NZ_QKOE01000059.1"/>
</dbReference>
<protein>
    <recommendedName>
        <fullName evidence="4">RHS repeat protein</fullName>
    </recommendedName>
</protein>
<name>A0A323V286_9RHOO</name>
<comment type="caution">
    <text evidence="2">The sequence shown here is derived from an EMBL/GenBank/DDBJ whole genome shotgun (WGS) entry which is preliminary data.</text>
</comment>
<proteinExistence type="predicted"/>
<dbReference type="Proteomes" id="UP000248259">
    <property type="component" value="Unassembled WGS sequence"/>
</dbReference>
<dbReference type="EMBL" id="QKOE01000059">
    <property type="protein sequence ID" value="PZA14238.1"/>
    <property type="molecule type" value="Genomic_DNA"/>
</dbReference>
<gene>
    <name evidence="2" type="ORF">DNK49_22935</name>
</gene>
<evidence type="ECO:0000313" key="2">
    <source>
        <dbReference type="EMBL" id="PZA14238.1"/>
    </source>
</evidence>
<sequence>MTAYTATGKLLKALGPAVTAAATTCPTAAAPVAVTDYEQYGYNAVGSLISHRKRSGETVTFAYDNLHRLTSRSYPTAADNVAFAYDLLGRRTQARYADNSHTVAYVWDAAGRLTSTTAGGKTLAYQYDAAGNRTRLTWPETSFYVTTTYDAL</sequence>
<evidence type="ECO:0000313" key="3">
    <source>
        <dbReference type="Proteomes" id="UP000248259"/>
    </source>
</evidence>
<dbReference type="InterPro" id="IPR050708">
    <property type="entry name" value="T6SS_VgrG/RHS"/>
</dbReference>
<accession>A0A323V286</accession>
<evidence type="ECO:0000256" key="1">
    <source>
        <dbReference type="SAM" id="SignalP"/>
    </source>
</evidence>
<feature type="chain" id="PRO_5016317130" description="RHS repeat protein" evidence="1">
    <location>
        <begin position="21"/>
        <end position="152"/>
    </location>
</feature>
<evidence type="ECO:0008006" key="4">
    <source>
        <dbReference type="Google" id="ProtNLM"/>
    </source>
</evidence>
<dbReference type="NCBIfam" id="TIGR01643">
    <property type="entry name" value="YD_repeat_2x"/>
    <property type="match status" value="2"/>
</dbReference>
<dbReference type="Pfam" id="PF05593">
    <property type="entry name" value="RHS_repeat"/>
    <property type="match status" value="2"/>
</dbReference>
<feature type="signal peptide" evidence="1">
    <location>
        <begin position="1"/>
        <end position="20"/>
    </location>
</feature>
<feature type="non-terminal residue" evidence="2">
    <location>
        <position position="152"/>
    </location>
</feature>
<dbReference type="PANTHER" id="PTHR32305">
    <property type="match status" value="1"/>
</dbReference>
<dbReference type="AlphaFoldDB" id="A0A323V286"/>
<dbReference type="Gene3D" id="2.180.10.10">
    <property type="entry name" value="RHS repeat-associated core"/>
    <property type="match status" value="1"/>
</dbReference>